<reference evidence="1 2" key="1">
    <citation type="submission" date="2020-04" db="EMBL/GenBank/DDBJ databases">
        <title>Rhodospirillaceae bacterium KN72 isolated from deep sea.</title>
        <authorList>
            <person name="Zhang D.-C."/>
        </authorList>
    </citation>
    <scope>NUCLEOTIDE SEQUENCE [LARGE SCALE GENOMIC DNA]</scope>
    <source>
        <strain evidence="1 2">KN72</strain>
    </source>
</reference>
<keyword evidence="2" id="KW-1185">Reference proteome</keyword>
<comment type="caution">
    <text evidence="1">The sequence shown here is derived from an EMBL/GenBank/DDBJ whole genome shotgun (WGS) entry which is preliminary data.</text>
</comment>
<gene>
    <name evidence="1" type="ORF">HH303_10370</name>
</gene>
<dbReference type="AlphaFoldDB" id="A0A7Y0E0A2"/>
<dbReference type="EMBL" id="JABBNT010000003">
    <property type="protein sequence ID" value="NMM44882.1"/>
    <property type="molecule type" value="Genomic_DNA"/>
</dbReference>
<name>A0A7Y0E0A2_9PROT</name>
<dbReference type="Proteomes" id="UP000539372">
    <property type="component" value="Unassembled WGS sequence"/>
</dbReference>
<sequence length="132" mass="13815">MTKRAATAGSILLLGAMLTGTIFPSGIAMLPSGTAAAQTFIEGTEDLPLAPDLIQAAEAGMVFDSPSGRILETFATGATDRDSVLSFYAETLPSLGWKQLSPSLFQREGERLALDFFGADGALSVRFTLAPE</sequence>
<dbReference type="RefSeq" id="WP_169625270.1">
    <property type="nucleotide sequence ID" value="NZ_JABBNT010000003.1"/>
</dbReference>
<accession>A0A7Y0E0A2</accession>
<evidence type="ECO:0000313" key="1">
    <source>
        <dbReference type="EMBL" id="NMM44882.1"/>
    </source>
</evidence>
<evidence type="ECO:0000313" key="2">
    <source>
        <dbReference type="Proteomes" id="UP000539372"/>
    </source>
</evidence>
<protein>
    <submittedName>
        <fullName evidence="1">Uncharacterized protein</fullName>
    </submittedName>
</protein>
<organism evidence="1 2">
    <name type="scientific">Pacificispira spongiicola</name>
    <dbReference type="NCBI Taxonomy" id="2729598"/>
    <lineage>
        <taxon>Bacteria</taxon>
        <taxon>Pseudomonadati</taxon>
        <taxon>Pseudomonadota</taxon>
        <taxon>Alphaproteobacteria</taxon>
        <taxon>Rhodospirillales</taxon>
        <taxon>Rhodospirillaceae</taxon>
        <taxon>Pacificispira</taxon>
    </lineage>
</organism>
<proteinExistence type="predicted"/>